<reference evidence="4 5" key="1">
    <citation type="journal article" date="2019" name="Int. J. Syst. Evol. Microbiol.">
        <title>The Global Catalogue of Microorganisms (GCM) 10K type strain sequencing project: providing services to taxonomists for standard genome sequencing and annotation.</title>
        <authorList>
            <consortium name="The Broad Institute Genomics Platform"/>
            <consortium name="The Broad Institute Genome Sequencing Center for Infectious Disease"/>
            <person name="Wu L."/>
            <person name="Ma J."/>
        </authorList>
    </citation>
    <scope>NUCLEOTIDE SEQUENCE [LARGE SCALE GENOMIC DNA]</scope>
    <source>
        <strain evidence="4 5">DT85</strain>
    </source>
</reference>
<evidence type="ECO:0000313" key="4">
    <source>
        <dbReference type="EMBL" id="MFC7234350.1"/>
    </source>
</evidence>
<dbReference type="RefSeq" id="WP_276235351.1">
    <property type="nucleotide sequence ID" value="NZ_CP119802.1"/>
</dbReference>
<dbReference type="SUPFAM" id="SSF55729">
    <property type="entry name" value="Acyl-CoA N-acyltransferases (Nat)"/>
    <property type="match status" value="1"/>
</dbReference>
<evidence type="ECO:0000256" key="2">
    <source>
        <dbReference type="ARBA" id="ARBA00023315"/>
    </source>
</evidence>
<dbReference type="PANTHER" id="PTHR43877">
    <property type="entry name" value="AMINOALKYLPHOSPHONATE N-ACETYLTRANSFERASE-RELATED-RELATED"/>
    <property type="match status" value="1"/>
</dbReference>
<keyword evidence="2 4" id="KW-0012">Acyltransferase</keyword>
<dbReference type="AlphaFoldDB" id="A0ABD5ZM08"/>
<dbReference type="EMBL" id="JBHTAP010000001">
    <property type="protein sequence ID" value="MFC7234350.1"/>
    <property type="molecule type" value="Genomic_DNA"/>
</dbReference>
<dbReference type="Gene3D" id="3.40.630.30">
    <property type="match status" value="1"/>
</dbReference>
<dbReference type="PROSITE" id="PS51186">
    <property type="entry name" value="GNAT"/>
    <property type="match status" value="1"/>
</dbReference>
<comment type="caution">
    <text evidence="4">The sequence shown here is derived from an EMBL/GenBank/DDBJ whole genome shotgun (WGS) entry which is preliminary data.</text>
</comment>
<dbReference type="Pfam" id="PF00583">
    <property type="entry name" value="Acetyltransf_1"/>
    <property type="match status" value="1"/>
</dbReference>
<dbReference type="InterPro" id="IPR050832">
    <property type="entry name" value="Bact_Acetyltransf"/>
</dbReference>
<evidence type="ECO:0000256" key="1">
    <source>
        <dbReference type="ARBA" id="ARBA00022679"/>
    </source>
</evidence>
<keyword evidence="5" id="KW-1185">Reference proteome</keyword>
<dbReference type="InterPro" id="IPR016181">
    <property type="entry name" value="Acyl_CoA_acyltransferase"/>
</dbReference>
<protein>
    <submittedName>
        <fullName evidence="4">GNAT family N-acetyltransferase</fullName>
        <ecNumber evidence="4">2.3.-.-</ecNumber>
    </submittedName>
</protein>
<proteinExistence type="predicted"/>
<organism evidence="4 5">
    <name type="scientific">Halosegnis marinus</name>
    <dbReference type="NCBI Taxonomy" id="3034023"/>
    <lineage>
        <taxon>Archaea</taxon>
        <taxon>Methanobacteriati</taxon>
        <taxon>Methanobacteriota</taxon>
        <taxon>Stenosarchaea group</taxon>
        <taxon>Halobacteria</taxon>
        <taxon>Halobacteriales</taxon>
        <taxon>Natronomonadaceae</taxon>
        <taxon>Halosegnis</taxon>
    </lineage>
</organism>
<feature type="domain" description="N-acetyltransferase" evidence="3">
    <location>
        <begin position="3"/>
        <end position="156"/>
    </location>
</feature>
<keyword evidence="1 4" id="KW-0808">Transferase</keyword>
<gene>
    <name evidence="4" type="ORF">ACFQJ4_03370</name>
</gene>
<evidence type="ECO:0000259" key="3">
    <source>
        <dbReference type="PROSITE" id="PS51186"/>
    </source>
</evidence>
<dbReference type="Proteomes" id="UP001596398">
    <property type="component" value="Unassembled WGS sequence"/>
</dbReference>
<dbReference type="GO" id="GO:0016746">
    <property type="term" value="F:acyltransferase activity"/>
    <property type="evidence" value="ECO:0007669"/>
    <property type="project" value="UniProtKB-KW"/>
</dbReference>
<dbReference type="InterPro" id="IPR000182">
    <property type="entry name" value="GNAT_dom"/>
</dbReference>
<dbReference type="PANTHER" id="PTHR43877:SF2">
    <property type="entry name" value="AMINOALKYLPHOSPHONATE N-ACETYLTRANSFERASE-RELATED"/>
    <property type="match status" value="1"/>
</dbReference>
<dbReference type="GeneID" id="79266018"/>
<sequence>MTLRVRRATAADTETLVPLYRAAYDTAADLGYPNGMQAVEAEYVRGWFDEEPPSAEFVAERDDTVVGAIRVLEERDVPFLERLAVAPDAQGEGVGGRLFARAERYAREAGYDRVRLGTFTDHPFLLDFYESRGYERFTLWESDDHEYDYVGYEKRL</sequence>
<dbReference type="CDD" id="cd04301">
    <property type="entry name" value="NAT_SF"/>
    <property type="match status" value="1"/>
</dbReference>
<accession>A0ABD5ZM08</accession>
<name>A0ABD5ZM08_9EURY</name>
<evidence type="ECO:0000313" key="5">
    <source>
        <dbReference type="Proteomes" id="UP001596398"/>
    </source>
</evidence>
<dbReference type="EC" id="2.3.-.-" evidence="4"/>